<accession>A0ABX0ZJP4</accession>
<protein>
    <submittedName>
        <fullName evidence="6">Glycosyltransferase</fullName>
    </submittedName>
</protein>
<evidence type="ECO:0000313" key="7">
    <source>
        <dbReference type="Proteomes" id="UP000734511"/>
    </source>
</evidence>
<keyword evidence="2" id="KW-0328">Glycosyltransferase</keyword>
<feature type="compositionally biased region" description="Low complexity" evidence="4">
    <location>
        <begin position="301"/>
        <end position="311"/>
    </location>
</feature>
<dbReference type="Pfam" id="PF00535">
    <property type="entry name" value="Glycos_transf_2"/>
    <property type="match status" value="1"/>
</dbReference>
<evidence type="ECO:0000256" key="1">
    <source>
        <dbReference type="ARBA" id="ARBA00006739"/>
    </source>
</evidence>
<dbReference type="EMBL" id="JAATEJ010000001">
    <property type="protein sequence ID" value="NJP42089.1"/>
    <property type="molecule type" value="Genomic_DNA"/>
</dbReference>
<evidence type="ECO:0000259" key="5">
    <source>
        <dbReference type="Pfam" id="PF00535"/>
    </source>
</evidence>
<evidence type="ECO:0000256" key="4">
    <source>
        <dbReference type="SAM" id="MobiDB-lite"/>
    </source>
</evidence>
<evidence type="ECO:0000256" key="3">
    <source>
        <dbReference type="ARBA" id="ARBA00022679"/>
    </source>
</evidence>
<name>A0ABX0ZJP4_9ACTN</name>
<dbReference type="InterPro" id="IPR029044">
    <property type="entry name" value="Nucleotide-diphossugar_trans"/>
</dbReference>
<dbReference type="InterPro" id="IPR050834">
    <property type="entry name" value="Glycosyltransf_2"/>
</dbReference>
<dbReference type="PANTHER" id="PTHR43685">
    <property type="entry name" value="GLYCOSYLTRANSFERASE"/>
    <property type="match status" value="1"/>
</dbReference>
<organism evidence="6 7">
    <name type="scientific">Actinacidiphila epipremni</name>
    <dbReference type="NCBI Taxonomy" id="2053013"/>
    <lineage>
        <taxon>Bacteria</taxon>
        <taxon>Bacillati</taxon>
        <taxon>Actinomycetota</taxon>
        <taxon>Actinomycetes</taxon>
        <taxon>Kitasatosporales</taxon>
        <taxon>Streptomycetaceae</taxon>
        <taxon>Actinacidiphila</taxon>
    </lineage>
</organism>
<comment type="similarity">
    <text evidence="1">Belongs to the glycosyltransferase 2 family.</text>
</comment>
<dbReference type="Gene3D" id="3.90.550.10">
    <property type="entry name" value="Spore Coat Polysaccharide Biosynthesis Protein SpsA, Chain A"/>
    <property type="match status" value="1"/>
</dbReference>
<dbReference type="Proteomes" id="UP000734511">
    <property type="component" value="Unassembled WGS sequence"/>
</dbReference>
<keyword evidence="7" id="KW-1185">Reference proteome</keyword>
<feature type="region of interest" description="Disordered" evidence="4">
    <location>
        <begin position="287"/>
        <end position="311"/>
    </location>
</feature>
<keyword evidence="3" id="KW-0808">Transferase</keyword>
<reference evidence="6 7" key="1">
    <citation type="submission" date="2020-03" db="EMBL/GenBank/DDBJ databases">
        <title>WGS of actinomycetes isolated from Thailand.</title>
        <authorList>
            <person name="Thawai C."/>
        </authorList>
    </citation>
    <scope>NUCLEOTIDE SEQUENCE [LARGE SCALE GENOMIC DNA]</scope>
    <source>
        <strain evidence="6 7">PRB2-1</strain>
    </source>
</reference>
<evidence type="ECO:0000256" key="2">
    <source>
        <dbReference type="ARBA" id="ARBA00022676"/>
    </source>
</evidence>
<comment type="caution">
    <text evidence="6">The sequence shown here is derived from an EMBL/GenBank/DDBJ whole genome shotgun (WGS) entry which is preliminary data.</text>
</comment>
<evidence type="ECO:0000313" key="6">
    <source>
        <dbReference type="EMBL" id="NJP42089.1"/>
    </source>
</evidence>
<gene>
    <name evidence="6" type="ORF">HCN08_01450</name>
</gene>
<proteinExistence type="inferred from homology"/>
<sequence>MLPYYGDPELMRAAVRSVQAQTDPQWRLTVVDDGREPGVPEWFAALDDPRVRYFRNPENLGITGNFRRCVDMVEHDLAVMMGCDDIMWPNYVATMRAAVAAMPGAAMYQPGVRVIDGDGAPVRTLVDAAKKWIGPPARTERARLSGEELAVSLLRGNWLYFPAMCWRSADLKAVSFREDLTVVQDLALVMELLLRGETLVTDPEICFDYRRHAMSESSVQAFSGSRFAEIRRYLYGVADDLDAAGWHRAATVARRHVSTRVHALTMVPRALRHRELGVARNLTSHAFASRPAGRPAEEAAAEPAPSSPTSS</sequence>
<dbReference type="InterPro" id="IPR001173">
    <property type="entry name" value="Glyco_trans_2-like"/>
</dbReference>
<feature type="domain" description="Glycosyltransferase 2-like" evidence="5">
    <location>
        <begin position="2"/>
        <end position="119"/>
    </location>
</feature>
<dbReference type="PANTHER" id="PTHR43685:SF5">
    <property type="entry name" value="GLYCOSYLTRANSFERASE EPSE-RELATED"/>
    <property type="match status" value="1"/>
</dbReference>
<dbReference type="SUPFAM" id="SSF53448">
    <property type="entry name" value="Nucleotide-diphospho-sugar transferases"/>
    <property type="match status" value="1"/>
</dbReference>